<comment type="caution">
    <text evidence="1">The sequence shown here is derived from an EMBL/GenBank/DDBJ whole genome shotgun (WGS) entry which is preliminary data.</text>
</comment>
<keyword evidence="2" id="KW-1185">Reference proteome</keyword>
<gene>
    <name evidence="1" type="ORF">BDN70DRAFT_288892</name>
</gene>
<evidence type="ECO:0000313" key="2">
    <source>
        <dbReference type="Proteomes" id="UP000807469"/>
    </source>
</evidence>
<evidence type="ECO:0000313" key="1">
    <source>
        <dbReference type="EMBL" id="KAF9474863.1"/>
    </source>
</evidence>
<dbReference type="EMBL" id="MU155358">
    <property type="protein sequence ID" value="KAF9474863.1"/>
    <property type="molecule type" value="Genomic_DNA"/>
</dbReference>
<accession>A0A9P6CWR5</accession>
<organism evidence="1 2">
    <name type="scientific">Pholiota conissans</name>
    <dbReference type="NCBI Taxonomy" id="109636"/>
    <lineage>
        <taxon>Eukaryota</taxon>
        <taxon>Fungi</taxon>
        <taxon>Dikarya</taxon>
        <taxon>Basidiomycota</taxon>
        <taxon>Agaricomycotina</taxon>
        <taxon>Agaricomycetes</taxon>
        <taxon>Agaricomycetidae</taxon>
        <taxon>Agaricales</taxon>
        <taxon>Agaricineae</taxon>
        <taxon>Strophariaceae</taxon>
        <taxon>Pholiota</taxon>
    </lineage>
</organism>
<name>A0A9P6CWR5_9AGAR</name>
<dbReference type="Proteomes" id="UP000807469">
    <property type="component" value="Unassembled WGS sequence"/>
</dbReference>
<sequence>MRDSLYAPLNARYTLVYAVHADVAPTTIVLCGWRIGRSALLELCASNARMLTDTQRRRYVLQGDSDDSTNTNDGRLSCFNGPRGIISAHTKQHAGTQKQYHTNDSTAYKFRPHSKSLYLFHRAVRSEV</sequence>
<proteinExistence type="predicted"/>
<reference evidence="1" key="1">
    <citation type="submission" date="2020-11" db="EMBL/GenBank/DDBJ databases">
        <authorList>
            <consortium name="DOE Joint Genome Institute"/>
            <person name="Ahrendt S."/>
            <person name="Riley R."/>
            <person name="Andreopoulos W."/>
            <person name="Labutti K."/>
            <person name="Pangilinan J."/>
            <person name="Ruiz-Duenas F.J."/>
            <person name="Barrasa J.M."/>
            <person name="Sanchez-Garcia M."/>
            <person name="Camarero S."/>
            <person name="Miyauchi S."/>
            <person name="Serrano A."/>
            <person name="Linde D."/>
            <person name="Babiker R."/>
            <person name="Drula E."/>
            <person name="Ayuso-Fernandez I."/>
            <person name="Pacheco R."/>
            <person name="Padilla G."/>
            <person name="Ferreira P."/>
            <person name="Barriuso J."/>
            <person name="Kellner H."/>
            <person name="Castanera R."/>
            <person name="Alfaro M."/>
            <person name="Ramirez L."/>
            <person name="Pisabarro A.G."/>
            <person name="Kuo A."/>
            <person name="Tritt A."/>
            <person name="Lipzen A."/>
            <person name="He G."/>
            <person name="Yan M."/>
            <person name="Ng V."/>
            <person name="Cullen D."/>
            <person name="Martin F."/>
            <person name="Rosso M.-N."/>
            <person name="Henrissat B."/>
            <person name="Hibbett D."/>
            <person name="Martinez A.T."/>
            <person name="Grigoriev I.V."/>
        </authorList>
    </citation>
    <scope>NUCLEOTIDE SEQUENCE</scope>
    <source>
        <strain evidence="1">CIRM-BRFM 674</strain>
    </source>
</reference>
<protein>
    <submittedName>
        <fullName evidence="1">Uncharacterized protein</fullName>
    </submittedName>
</protein>
<dbReference type="AlphaFoldDB" id="A0A9P6CWR5"/>